<dbReference type="InterPro" id="IPR050109">
    <property type="entry name" value="HTH-type_TetR-like_transc_reg"/>
</dbReference>
<reference evidence="6 7" key="2">
    <citation type="submission" date="2020-07" db="EMBL/GenBank/DDBJ databases">
        <authorList>
            <person name="Yu X."/>
        </authorList>
    </citation>
    <scope>NUCLEOTIDE SEQUENCE [LARGE SCALE GENOMIC DNA]</scope>
    <source>
        <strain evidence="7">24</strain>
    </source>
</reference>
<evidence type="ECO:0000313" key="6">
    <source>
        <dbReference type="EMBL" id="QLL05356.1"/>
    </source>
</evidence>
<dbReference type="KEGG" id="mgor:H0P51_15875"/>
<protein>
    <submittedName>
        <fullName evidence="6">TetR/AcrR family transcriptional regulator</fullName>
    </submittedName>
</protein>
<dbReference type="PANTHER" id="PTHR30055:SF209">
    <property type="entry name" value="POSSIBLE TRANSCRIPTIONAL REGULATORY PROTEIN (PROBABLY TETR-FAMILY)"/>
    <property type="match status" value="1"/>
</dbReference>
<dbReference type="Pfam" id="PF13305">
    <property type="entry name" value="TetR_C_33"/>
    <property type="match status" value="1"/>
</dbReference>
<evidence type="ECO:0000256" key="1">
    <source>
        <dbReference type="ARBA" id="ARBA00023015"/>
    </source>
</evidence>
<sequence>MSRTQQRAAANRRAVLDAAREIIATQGVDALTLEAVAERADVVVQTIYNRVGGRSAVLTAVAEQALEESRAYMDPAYDADGGAEDRILLAAAAYARFARERPHEFRILVEPPNEPDAVKRIAELTRVQNARLADVIREGIQVGVLRPDLDPDDIATALWAALNGLLALAWRPGGLHASPETIDRLLTAYIATVTDGLRTRQP</sequence>
<accession>A0A7D6I419</accession>
<dbReference type="Gene3D" id="1.10.10.60">
    <property type="entry name" value="Homeodomain-like"/>
    <property type="match status" value="1"/>
</dbReference>
<evidence type="ECO:0000256" key="3">
    <source>
        <dbReference type="ARBA" id="ARBA00023163"/>
    </source>
</evidence>
<feature type="DNA-binding region" description="H-T-H motif" evidence="4">
    <location>
        <begin position="32"/>
        <end position="51"/>
    </location>
</feature>
<dbReference type="SUPFAM" id="SSF48498">
    <property type="entry name" value="Tetracyclin repressor-like, C-terminal domain"/>
    <property type="match status" value="1"/>
</dbReference>
<dbReference type="SUPFAM" id="SSF46689">
    <property type="entry name" value="Homeodomain-like"/>
    <property type="match status" value="1"/>
</dbReference>
<dbReference type="InterPro" id="IPR036271">
    <property type="entry name" value="Tet_transcr_reg_TetR-rel_C_sf"/>
</dbReference>
<evidence type="ECO:0000256" key="2">
    <source>
        <dbReference type="ARBA" id="ARBA00023125"/>
    </source>
</evidence>
<evidence type="ECO:0000313" key="7">
    <source>
        <dbReference type="Proteomes" id="UP000510682"/>
    </source>
</evidence>
<reference evidence="7" key="3">
    <citation type="submission" date="2023-07" db="EMBL/GenBank/DDBJ databases">
        <title>Description of Mycobacterium gordonae subsp. intergordonae subsp.nov. and Mycobacterium gordonae subsp. gordonae subsp. nov.</title>
        <authorList>
            <person name="Huang H."/>
        </authorList>
    </citation>
    <scope>NUCLEOTIDE SEQUENCE [LARGE SCALE GENOMIC DNA]</scope>
    <source>
        <strain evidence="7">24</strain>
    </source>
</reference>
<dbReference type="InterPro" id="IPR001647">
    <property type="entry name" value="HTH_TetR"/>
</dbReference>
<dbReference type="PANTHER" id="PTHR30055">
    <property type="entry name" value="HTH-TYPE TRANSCRIPTIONAL REGULATOR RUTR"/>
    <property type="match status" value="1"/>
</dbReference>
<feature type="domain" description="HTH tetR-type" evidence="5">
    <location>
        <begin position="9"/>
        <end position="69"/>
    </location>
</feature>
<dbReference type="GO" id="GO:0000976">
    <property type="term" value="F:transcription cis-regulatory region binding"/>
    <property type="evidence" value="ECO:0007669"/>
    <property type="project" value="TreeGrafter"/>
</dbReference>
<dbReference type="PROSITE" id="PS50977">
    <property type="entry name" value="HTH_TETR_2"/>
    <property type="match status" value="1"/>
</dbReference>
<evidence type="ECO:0000259" key="5">
    <source>
        <dbReference type="PROSITE" id="PS50977"/>
    </source>
</evidence>
<keyword evidence="3" id="KW-0804">Transcription</keyword>
<dbReference type="Pfam" id="PF00440">
    <property type="entry name" value="TetR_N"/>
    <property type="match status" value="1"/>
</dbReference>
<proteinExistence type="predicted"/>
<organism evidence="6 7">
    <name type="scientific">Mycobacterium vicinigordonae</name>
    <dbReference type="NCBI Taxonomy" id="1719132"/>
    <lineage>
        <taxon>Bacteria</taxon>
        <taxon>Bacillati</taxon>
        <taxon>Actinomycetota</taxon>
        <taxon>Actinomycetes</taxon>
        <taxon>Mycobacteriales</taxon>
        <taxon>Mycobacteriaceae</taxon>
        <taxon>Mycobacterium</taxon>
    </lineage>
</organism>
<keyword evidence="1" id="KW-0805">Transcription regulation</keyword>
<reference evidence="7" key="1">
    <citation type="submission" date="2020-07" db="EMBL/GenBank/DDBJ databases">
        <title>Description of Mycobacterium gordonae subsp. intergordonae subsp.nov. and Mycobacterium gordonae subsp. gordonae subsp. nov.</title>
        <authorList>
            <person name="Yu X."/>
        </authorList>
    </citation>
    <scope>NUCLEOTIDE SEQUENCE [LARGE SCALE GENOMIC DNA]</scope>
    <source>
        <strain evidence="7">24</strain>
    </source>
</reference>
<gene>
    <name evidence="6" type="ORF">H0P51_15875</name>
</gene>
<dbReference type="GO" id="GO:0003700">
    <property type="term" value="F:DNA-binding transcription factor activity"/>
    <property type="evidence" value="ECO:0007669"/>
    <property type="project" value="TreeGrafter"/>
</dbReference>
<dbReference type="AlphaFoldDB" id="A0A7D6I419"/>
<dbReference type="InterPro" id="IPR009057">
    <property type="entry name" value="Homeodomain-like_sf"/>
</dbReference>
<keyword evidence="2 4" id="KW-0238">DNA-binding</keyword>
<dbReference type="EMBL" id="CP059165">
    <property type="protein sequence ID" value="QLL05356.1"/>
    <property type="molecule type" value="Genomic_DNA"/>
</dbReference>
<dbReference type="RefSeq" id="WP_180913766.1">
    <property type="nucleotide sequence ID" value="NZ_CP059165.1"/>
</dbReference>
<evidence type="ECO:0000256" key="4">
    <source>
        <dbReference type="PROSITE-ProRule" id="PRU00335"/>
    </source>
</evidence>
<name>A0A7D6I419_9MYCO</name>
<dbReference type="InterPro" id="IPR025996">
    <property type="entry name" value="MT1864/Rv1816-like_C"/>
</dbReference>
<keyword evidence="7" id="KW-1185">Reference proteome</keyword>
<dbReference type="Proteomes" id="UP000510682">
    <property type="component" value="Chromosome"/>
</dbReference>
<dbReference type="Gene3D" id="1.10.357.10">
    <property type="entry name" value="Tetracycline Repressor, domain 2"/>
    <property type="match status" value="1"/>
</dbReference>